<dbReference type="GO" id="GO:0005230">
    <property type="term" value="F:extracellular ligand-gated monoatomic ion channel activity"/>
    <property type="evidence" value="ECO:0007669"/>
    <property type="project" value="InterPro"/>
</dbReference>
<dbReference type="OMA" id="NIQICQD"/>
<reference evidence="5 6" key="1">
    <citation type="journal article" date="2007" name="Nature">
        <title>Genome of the marsupial Monodelphis domestica reveals innovation in non-coding sequences.</title>
        <authorList>
            <person name="Mikkelsen T.S."/>
            <person name="Wakefield M.J."/>
            <person name="Aken B."/>
            <person name="Amemiya C.T."/>
            <person name="Chang J.L."/>
            <person name="Duke S."/>
            <person name="Garber M."/>
            <person name="Gentles A.J."/>
            <person name="Goodstadt L."/>
            <person name="Heger A."/>
            <person name="Jurka J."/>
            <person name="Kamal M."/>
            <person name="Mauceli E."/>
            <person name="Searle S.M."/>
            <person name="Sharpe T."/>
            <person name="Baker M.L."/>
            <person name="Batzer M.A."/>
            <person name="Benos P.V."/>
            <person name="Belov K."/>
            <person name="Clamp M."/>
            <person name="Cook A."/>
            <person name="Cuff J."/>
            <person name="Das R."/>
            <person name="Davidow L."/>
            <person name="Deakin J.E."/>
            <person name="Fazzari M.J."/>
            <person name="Glass J.L."/>
            <person name="Grabherr M."/>
            <person name="Greally J.M."/>
            <person name="Gu W."/>
            <person name="Hore T.A."/>
            <person name="Huttley G.A."/>
            <person name="Kleber M."/>
            <person name="Jirtle R.L."/>
            <person name="Koina E."/>
            <person name="Lee J.T."/>
            <person name="Mahony S."/>
            <person name="Marra M.A."/>
            <person name="Miller R.D."/>
            <person name="Nicholls R.D."/>
            <person name="Oda M."/>
            <person name="Papenfuss A.T."/>
            <person name="Parra Z.E."/>
            <person name="Pollock D.D."/>
            <person name="Ray D.A."/>
            <person name="Schein J.E."/>
            <person name="Speed T.P."/>
            <person name="Thompson K."/>
            <person name="VandeBerg J.L."/>
            <person name="Wade C.M."/>
            <person name="Walker J.A."/>
            <person name="Waters P.D."/>
            <person name="Webber C."/>
            <person name="Weidman J.R."/>
            <person name="Xie X."/>
            <person name="Zody M.C."/>
            <person name="Baldwin J."/>
            <person name="Abdouelleil A."/>
            <person name="Abdulkadir J."/>
            <person name="Abebe A."/>
            <person name="Abera B."/>
            <person name="Abreu J."/>
            <person name="Acer S.C."/>
            <person name="Aftuck L."/>
            <person name="Alexander A."/>
            <person name="An P."/>
            <person name="Anderson E."/>
            <person name="Anderson S."/>
            <person name="Arachi H."/>
            <person name="Azer M."/>
            <person name="Bachantsang P."/>
            <person name="Barry A."/>
            <person name="Bayul T."/>
            <person name="Berlin A."/>
            <person name="Bessette D."/>
            <person name="Bloom T."/>
            <person name="Bloom T."/>
            <person name="Boguslavskiy L."/>
            <person name="Bonnet C."/>
            <person name="Boukhgalter B."/>
            <person name="Bourzgui I."/>
            <person name="Brown A."/>
            <person name="Cahill P."/>
            <person name="Channer S."/>
            <person name="Cheshatsang Y."/>
            <person name="Chuda L."/>
            <person name="Citroen M."/>
            <person name="Collymore A."/>
            <person name="Cooke P."/>
            <person name="Costello M."/>
            <person name="D'Aco K."/>
            <person name="Daza R."/>
            <person name="De Haan G."/>
            <person name="DeGray S."/>
            <person name="DeMaso C."/>
            <person name="Dhargay N."/>
            <person name="Dooley K."/>
            <person name="Dooley E."/>
            <person name="Doricent M."/>
            <person name="Dorje P."/>
            <person name="Dorjee K."/>
            <person name="Dupes A."/>
            <person name="Elong R."/>
            <person name="Falk J."/>
            <person name="Farina A."/>
            <person name="Faro S."/>
            <person name="Ferguson D."/>
            <person name="Fisher S."/>
            <person name="Foley C.D."/>
            <person name="Franke A."/>
            <person name="Friedrich D."/>
            <person name="Gadbois L."/>
            <person name="Gearin G."/>
            <person name="Gearin C.R."/>
            <person name="Giannoukos G."/>
            <person name="Goode T."/>
            <person name="Graham J."/>
            <person name="Grandbois E."/>
            <person name="Grewal S."/>
            <person name="Gyaltsen K."/>
            <person name="Hafez N."/>
            <person name="Hagos B."/>
            <person name="Hall J."/>
            <person name="Henson C."/>
            <person name="Hollinger A."/>
            <person name="Honan T."/>
            <person name="Huard M.D."/>
            <person name="Hughes L."/>
            <person name="Hurhula B."/>
            <person name="Husby M.E."/>
            <person name="Kamat A."/>
            <person name="Kanga B."/>
            <person name="Kashin S."/>
            <person name="Khazanovich D."/>
            <person name="Kisner P."/>
            <person name="Lance K."/>
            <person name="Lara M."/>
            <person name="Lee W."/>
            <person name="Lennon N."/>
            <person name="Letendre F."/>
            <person name="LeVine R."/>
            <person name="Lipovsky A."/>
            <person name="Liu X."/>
            <person name="Liu J."/>
            <person name="Liu S."/>
            <person name="Lokyitsang T."/>
            <person name="Lokyitsang Y."/>
            <person name="Lubonja R."/>
            <person name="Lui A."/>
            <person name="MacDonald P."/>
            <person name="Magnisalis V."/>
            <person name="Maru K."/>
            <person name="Matthews C."/>
            <person name="McCusker W."/>
            <person name="McDonough S."/>
            <person name="Mehta T."/>
            <person name="Meldrim J."/>
            <person name="Meneus L."/>
            <person name="Mihai O."/>
            <person name="Mihalev A."/>
            <person name="Mihova T."/>
            <person name="Mittelman R."/>
            <person name="Mlenga V."/>
            <person name="Montmayeur A."/>
            <person name="Mulrain L."/>
            <person name="Navidi A."/>
            <person name="Naylor J."/>
            <person name="Negash T."/>
            <person name="Nguyen T."/>
            <person name="Nguyen N."/>
            <person name="Nicol R."/>
            <person name="Norbu C."/>
            <person name="Norbu N."/>
            <person name="Novod N."/>
            <person name="O'Neill B."/>
            <person name="Osman S."/>
            <person name="Markiewicz E."/>
            <person name="Oyono O.L."/>
            <person name="Patti C."/>
            <person name="Phunkhang P."/>
            <person name="Pierre F."/>
            <person name="Priest M."/>
            <person name="Raghuraman S."/>
            <person name="Rege F."/>
            <person name="Reyes R."/>
            <person name="Rise C."/>
            <person name="Rogov P."/>
            <person name="Ross K."/>
            <person name="Ryan E."/>
            <person name="Settipalli S."/>
            <person name="Shea T."/>
            <person name="Sherpa N."/>
            <person name="Shi L."/>
            <person name="Shih D."/>
            <person name="Sparrow T."/>
            <person name="Spaulding J."/>
            <person name="Stalker J."/>
            <person name="Stange-Thomann N."/>
            <person name="Stavropoulos S."/>
            <person name="Stone C."/>
            <person name="Strader C."/>
            <person name="Tesfaye S."/>
            <person name="Thomson T."/>
            <person name="Thoulutsang Y."/>
            <person name="Thoulutsang D."/>
            <person name="Topham K."/>
            <person name="Topping I."/>
            <person name="Tsamla T."/>
            <person name="Vassiliev H."/>
            <person name="Vo A."/>
            <person name="Wangchuk T."/>
            <person name="Wangdi T."/>
            <person name="Weiand M."/>
            <person name="Wilkinson J."/>
            <person name="Wilson A."/>
            <person name="Yadav S."/>
            <person name="Young G."/>
            <person name="Yu Q."/>
            <person name="Zembek L."/>
            <person name="Zhong D."/>
            <person name="Zimmer A."/>
            <person name="Zwirko Z."/>
            <person name="Jaffe D.B."/>
            <person name="Alvarez P."/>
            <person name="Brockman W."/>
            <person name="Butler J."/>
            <person name="Chin C."/>
            <person name="Gnerre S."/>
            <person name="MacCallum I."/>
            <person name="Graves J.A."/>
            <person name="Ponting C.P."/>
            <person name="Breen M."/>
            <person name="Samollow P.B."/>
            <person name="Lander E.S."/>
            <person name="Lindblad-Toh K."/>
        </authorList>
    </citation>
    <scope>NUCLEOTIDE SEQUENCE [LARGE SCALE GENOMIC DNA]</scope>
</reference>
<protein>
    <recommendedName>
        <fullName evidence="7">Neurotransmitter-gated ion-channel ligand-binding domain-containing protein</fullName>
    </recommendedName>
</protein>
<evidence type="ECO:0000313" key="6">
    <source>
        <dbReference type="Proteomes" id="UP000002280"/>
    </source>
</evidence>
<keyword evidence="3" id="KW-0325">Glycoprotein</keyword>
<accession>F7F4X5</accession>
<dbReference type="GO" id="GO:0004890">
    <property type="term" value="F:GABA-A receptor activity"/>
    <property type="evidence" value="ECO:0007669"/>
    <property type="project" value="InterPro"/>
</dbReference>
<evidence type="ECO:0000256" key="2">
    <source>
        <dbReference type="ARBA" id="ARBA00023157"/>
    </source>
</evidence>
<dbReference type="Proteomes" id="UP000002280">
    <property type="component" value="Chromosome 7"/>
</dbReference>
<name>F7F4X5_MONDO</name>
<dbReference type="Gene3D" id="2.70.170.10">
    <property type="entry name" value="Neurotransmitter-gated ion-channel ligand-binding domain"/>
    <property type="match status" value="1"/>
</dbReference>
<dbReference type="InterPro" id="IPR036734">
    <property type="entry name" value="Neur_chan_lig-bd_sf"/>
</dbReference>
<dbReference type="STRING" id="13616.ENSMODP00000037621"/>
<keyword evidence="6" id="KW-1185">Reference proteome</keyword>
<proteinExistence type="predicted"/>
<dbReference type="InParanoid" id="F7F4X5"/>
<dbReference type="SUPFAM" id="SSF63712">
    <property type="entry name" value="Nicotinic receptor ligand binding domain-like"/>
    <property type="match status" value="1"/>
</dbReference>
<dbReference type="AlphaFoldDB" id="F7F4X5"/>
<sequence>MSLLAFCARDKSVCTYQWEMKLIFYLIPHLNFYYRSRKIEDDEYEDLSYNQKWVLAPKTQDTDVTLILNKLLREYDKKLRPDIGLKPTVIDVDIYVNSIGPVMYTSIHHFFLWR</sequence>
<reference evidence="5" key="2">
    <citation type="submission" date="2025-08" db="UniProtKB">
        <authorList>
            <consortium name="Ensembl"/>
        </authorList>
    </citation>
    <scope>IDENTIFICATION</scope>
</reference>
<dbReference type="PRINTS" id="PR01620">
    <property type="entry name" value="GABAARGAMMA"/>
</dbReference>
<comment type="subcellular location">
    <subcellularLocation>
        <location evidence="4">Synaptic cell membrane</location>
        <topology evidence="4">Multi-pass membrane protein</topology>
    </subcellularLocation>
</comment>
<evidence type="ECO:0000313" key="5">
    <source>
        <dbReference type="Ensembl" id="ENSMODP00000037621.2"/>
    </source>
</evidence>
<organism evidence="5 6">
    <name type="scientific">Monodelphis domestica</name>
    <name type="common">Gray short-tailed opossum</name>
    <dbReference type="NCBI Taxonomy" id="13616"/>
    <lineage>
        <taxon>Eukaryota</taxon>
        <taxon>Metazoa</taxon>
        <taxon>Chordata</taxon>
        <taxon>Craniata</taxon>
        <taxon>Vertebrata</taxon>
        <taxon>Euteleostomi</taxon>
        <taxon>Mammalia</taxon>
        <taxon>Metatheria</taxon>
        <taxon>Didelphimorphia</taxon>
        <taxon>Didelphidae</taxon>
        <taxon>Monodelphis</taxon>
    </lineage>
</organism>
<keyword evidence="2" id="KW-1015">Disulfide bond</keyword>
<evidence type="ECO:0000256" key="3">
    <source>
        <dbReference type="ARBA" id="ARBA00023180"/>
    </source>
</evidence>
<dbReference type="Bgee" id="ENSMODG00000000812">
    <property type="expression patterns" value="Expressed in spinal cord and 5 other cell types or tissues"/>
</dbReference>
<keyword evidence="1" id="KW-0770">Synapse</keyword>
<evidence type="ECO:0008006" key="7">
    <source>
        <dbReference type="Google" id="ProtNLM"/>
    </source>
</evidence>
<dbReference type="eggNOG" id="KOG3642">
    <property type="taxonomic scope" value="Eukaryota"/>
</dbReference>
<evidence type="ECO:0000256" key="4">
    <source>
        <dbReference type="ARBA" id="ARBA00034099"/>
    </source>
</evidence>
<dbReference type="GO" id="GO:0097060">
    <property type="term" value="C:synaptic membrane"/>
    <property type="evidence" value="ECO:0007669"/>
    <property type="project" value="UniProtKB-SubCell"/>
</dbReference>
<dbReference type="GO" id="GO:0006821">
    <property type="term" value="P:chloride transport"/>
    <property type="evidence" value="ECO:0007669"/>
    <property type="project" value="InterPro"/>
</dbReference>
<evidence type="ECO:0000256" key="1">
    <source>
        <dbReference type="ARBA" id="ARBA00023018"/>
    </source>
</evidence>
<dbReference type="GeneTree" id="ENSGT00940000155607"/>
<reference evidence="5" key="3">
    <citation type="submission" date="2025-09" db="UniProtKB">
        <authorList>
            <consortium name="Ensembl"/>
        </authorList>
    </citation>
    <scope>IDENTIFICATION</scope>
</reference>
<dbReference type="InterPro" id="IPR005437">
    <property type="entry name" value="GABRG-1/4"/>
</dbReference>
<dbReference type="Ensembl" id="ENSMODT00000039221.2">
    <property type="protein sequence ID" value="ENSMODP00000037621.2"/>
    <property type="gene ID" value="ENSMODG00000000812.3"/>
</dbReference>
<dbReference type="GO" id="GO:0007214">
    <property type="term" value="P:gamma-aminobutyric acid signaling pathway"/>
    <property type="evidence" value="ECO:0007669"/>
    <property type="project" value="InterPro"/>
</dbReference>